<proteinExistence type="predicted"/>
<evidence type="ECO:0000313" key="4">
    <source>
        <dbReference type="Proteomes" id="UP000184364"/>
    </source>
</evidence>
<name>A0A1M7AZ11_9FLAO</name>
<dbReference type="InterPro" id="IPR001375">
    <property type="entry name" value="Peptidase_S9_cat"/>
</dbReference>
<dbReference type="Gene3D" id="2.140.10.30">
    <property type="entry name" value="Dipeptidylpeptidase IV, N-terminal domain"/>
    <property type="match status" value="1"/>
</dbReference>
<dbReference type="Pfam" id="PF00326">
    <property type="entry name" value="Peptidase_S9"/>
    <property type="match status" value="1"/>
</dbReference>
<dbReference type="GO" id="GO:0008239">
    <property type="term" value="F:dipeptidyl-peptidase activity"/>
    <property type="evidence" value="ECO:0007669"/>
    <property type="project" value="TreeGrafter"/>
</dbReference>
<dbReference type="SUPFAM" id="SSF82171">
    <property type="entry name" value="DPP6 N-terminal domain-like"/>
    <property type="match status" value="1"/>
</dbReference>
<dbReference type="InterPro" id="IPR029058">
    <property type="entry name" value="AB_hydrolase_fold"/>
</dbReference>
<dbReference type="STRING" id="1302687.SAMN05444267_101886"/>
<reference evidence="4" key="1">
    <citation type="submission" date="2016-11" db="EMBL/GenBank/DDBJ databases">
        <authorList>
            <person name="Varghese N."/>
            <person name="Submissions S."/>
        </authorList>
    </citation>
    <scope>NUCLEOTIDE SEQUENCE [LARGE SCALE GENOMIC DNA]</scope>
    <source>
        <strain evidence="4">DSM 26899</strain>
    </source>
</reference>
<evidence type="ECO:0000259" key="1">
    <source>
        <dbReference type="Pfam" id="PF00326"/>
    </source>
</evidence>
<keyword evidence="4" id="KW-1185">Reference proteome</keyword>
<dbReference type="SUPFAM" id="SSF53474">
    <property type="entry name" value="alpha/beta-Hydrolases"/>
    <property type="match status" value="1"/>
</dbReference>
<protein>
    <submittedName>
        <fullName evidence="3">Dipeptidyl-peptidase-4</fullName>
    </submittedName>
</protein>
<dbReference type="Pfam" id="PF00930">
    <property type="entry name" value="DPPIV_N"/>
    <property type="match status" value="1"/>
</dbReference>
<dbReference type="GO" id="GO:0006508">
    <property type="term" value="P:proteolysis"/>
    <property type="evidence" value="ECO:0007669"/>
    <property type="project" value="InterPro"/>
</dbReference>
<dbReference type="Proteomes" id="UP000184364">
    <property type="component" value="Unassembled WGS sequence"/>
</dbReference>
<evidence type="ECO:0000259" key="2">
    <source>
        <dbReference type="Pfam" id="PF00930"/>
    </source>
</evidence>
<dbReference type="InterPro" id="IPR050278">
    <property type="entry name" value="Serine_Prot_S9B/DPPIV"/>
</dbReference>
<dbReference type="PANTHER" id="PTHR11731:SF193">
    <property type="entry name" value="DIPEPTIDYL PEPTIDASE 9"/>
    <property type="match status" value="1"/>
</dbReference>
<sequence>MTFISYFWWIQFYTMKLHRFSLLMVVLGGSVFAQTQKFTMAEAVNGLRTNLAVKNISQFSWSGDGKSYIQAVKGGYLITDLKTAKQDTLVSLTQLNRSFSDNKLKAVPQIKFISKSQGYFNANDQMIWVDKSGSDWKVKSSASLDEKAANVKMFSDNQTFAYTVKNNLFVNKNGKAIAVTNESNENILNGAANVHRNEFGIDTGIFPSPNSESVAFYRMDQTMVADYPVIDWSVTPAVNHNIKYPMAGQKSHEVTLGVYNIKNQSTTFLKVEGEKDQYLTAITWSPDSKYIFVGVLNRGQNHMKMNQYDAATGNLVKTLFEETNDKYVEPQHPLTFFPNSNTDFIWQSQRTGYNHLFHYSLEKGLVAQITKGDWLVTDILGFNEKKKEIFFTSTKETPLEKHLYKINWTSFKMERLDSEEGVHTGILSSDGNHLYDIYSNANTPKVANIINTNTLKVANILTAENTLKNYQRPEIKNVNLKADDGTPLYGKIILPTNFDPNKKYPVIVYLYNGPHLQLVANTFPASGNLWYEYMAQNGYIIFTMDGRGSSNRGLKFEQAVFRNLGTVEMSDQMKGVDYLKSLPYVDAEKMGIHGWSFGGFMTTSFMLRKPDVFKVGVAGGPVIDWSMYEIMYGERYMDTPQENPQGYATANLLDKVQNLKGKLLMIHGAQDDVVVWQHSIKFIKSAVDNGVQLDYFVYPGHPHNVIGKDRVHLMQKVTDYFDQNLKK</sequence>
<organism evidence="3 4">
    <name type="scientific">Chryseobacterium polytrichastri</name>
    <dbReference type="NCBI Taxonomy" id="1302687"/>
    <lineage>
        <taxon>Bacteria</taxon>
        <taxon>Pseudomonadati</taxon>
        <taxon>Bacteroidota</taxon>
        <taxon>Flavobacteriia</taxon>
        <taxon>Flavobacteriales</taxon>
        <taxon>Weeksellaceae</taxon>
        <taxon>Chryseobacterium group</taxon>
        <taxon>Chryseobacterium</taxon>
    </lineage>
</organism>
<gene>
    <name evidence="3" type="ORF">SAMN05444267_101886</name>
</gene>
<accession>A0A1M7AZ11</accession>
<dbReference type="InterPro" id="IPR002469">
    <property type="entry name" value="Peptidase_S9B_N"/>
</dbReference>
<dbReference type="Gene3D" id="3.40.50.1820">
    <property type="entry name" value="alpha/beta hydrolase"/>
    <property type="match status" value="1"/>
</dbReference>
<dbReference type="GO" id="GO:0008236">
    <property type="term" value="F:serine-type peptidase activity"/>
    <property type="evidence" value="ECO:0007669"/>
    <property type="project" value="InterPro"/>
</dbReference>
<dbReference type="EMBL" id="FRAV01000018">
    <property type="protein sequence ID" value="SHL47965.1"/>
    <property type="molecule type" value="Genomic_DNA"/>
</dbReference>
<dbReference type="PANTHER" id="PTHR11731">
    <property type="entry name" value="PROTEASE FAMILY S9B,C DIPEPTIDYL-PEPTIDASE IV-RELATED"/>
    <property type="match status" value="1"/>
</dbReference>
<feature type="domain" description="Peptidase S9 prolyl oligopeptidase catalytic" evidence="1">
    <location>
        <begin position="532"/>
        <end position="726"/>
    </location>
</feature>
<feature type="domain" description="Dipeptidylpeptidase IV N-terminal" evidence="2">
    <location>
        <begin position="138"/>
        <end position="444"/>
    </location>
</feature>
<dbReference type="AlphaFoldDB" id="A0A1M7AZ11"/>
<evidence type="ECO:0000313" key="3">
    <source>
        <dbReference type="EMBL" id="SHL47965.1"/>
    </source>
</evidence>